<gene>
    <name evidence="10" type="ORF">WICMUC_004607</name>
</gene>
<comment type="pathway">
    <text evidence="2 8">Cofactor biosynthesis; ubiquinone biosynthesis.</text>
</comment>
<evidence type="ECO:0000256" key="6">
    <source>
        <dbReference type="ARBA" id="ARBA00023121"/>
    </source>
</evidence>
<protein>
    <recommendedName>
        <fullName evidence="8">Ubiquinone biosynthesis protein</fullName>
    </recommendedName>
</protein>
<dbReference type="Proteomes" id="UP000769528">
    <property type="component" value="Unassembled WGS sequence"/>
</dbReference>
<evidence type="ECO:0000256" key="8">
    <source>
        <dbReference type="RuleBase" id="RU366063"/>
    </source>
</evidence>
<evidence type="ECO:0000256" key="7">
    <source>
        <dbReference type="ARBA" id="ARBA00023128"/>
    </source>
</evidence>
<keyword evidence="5" id="KW-0809">Transit peptide</keyword>
<evidence type="ECO:0000259" key="9">
    <source>
        <dbReference type="Pfam" id="PF08511"/>
    </source>
</evidence>
<dbReference type="InterPro" id="IPR013718">
    <property type="entry name" value="COQ9_C"/>
</dbReference>
<keyword evidence="11" id="KW-1185">Reference proteome</keyword>
<feature type="domain" description="COQ9 C-terminal" evidence="9">
    <location>
        <begin position="154"/>
        <end position="217"/>
    </location>
</feature>
<dbReference type="EMBL" id="JAEUBF010001278">
    <property type="protein sequence ID" value="KAH3671427.1"/>
    <property type="molecule type" value="Genomic_DNA"/>
</dbReference>
<evidence type="ECO:0000256" key="4">
    <source>
        <dbReference type="ARBA" id="ARBA00022688"/>
    </source>
</evidence>
<dbReference type="OrthoDB" id="619536at2759"/>
<evidence type="ECO:0000313" key="10">
    <source>
        <dbReference type="EMBL" id="KAH3671427.1"/>
    </source>
</evidence>
<dbReference type="Pfam" id="PF08511">
    <property type="entry name" value="COQ9"/>
    <property type="match status" value="1"/>
</dbReference>
<comment type="function">
    <text evidence="8">Membrane-associated protein that warps the membrane surface to access and bind aromatic isoprenes with high specificity, including ubiquinone (CoQ) isoprene intermediates and presents them directly to Coq7, therefore facilitating the Coq7-mediated hydroxylase step. Participates in the biosynthesis of coenzyme Q, also named ubiquinone, an essential lipid-soluble electron transporter for aerobic cellular respiration.</text>
</comment>
<evidence type="ECO:0000313" key="11">
    <source>
        <dbReference type="Proteomes" id="UP000769528"/>
    </source>
</evidence>
<organism evidence="10 11">
    <name type="scientific">Wickerhamomyces mucosus</name>
    <dbReference type="NCBI Taxonomy" id="1378264"/>
    <lineage>
        <taxon>Eukaryota</taxon>
        <taxon>Fungi</taxon>
        <taxon>Dikarya</taxon>
        <taxon>Ascomycota</taxon>
        <taxon>Saccharomycotina</taxon>
        <taxon>Saccharomycetes</taxon>
        <taxon>Phaffomycetales</taxon>
        <taxon>Wickerhamomycetaceae</taxon>
        <taxon>Wickerhamomyces</taxon>
    </lineage>
</organism>
<evidence type="ECO:0000256" key="5">
    <source>
        <dbReference type="ARBA" id="ARBA00022946"/>
    </source>
</evidence>
<name>A0A9P8PHL8_9ASCO</name>
<reference evidence="10" key="1">
    <citation type="journal article" date="2021" name="Open Biol.">
        <title>Shared evolutionary footprints suggest mitochondrial oxidative damage underlies multiple complex I losses in fungi.</title>
        <authorList>
            <person name="Schikora-Tamarit M.A."/>
            <person name="Marcet-Houben M."/>
            <person name="Nosek J."/>
            <person name="Gabaldon T."/>
        </authorList>
    </citation>
    <scope>NUCLEOTIDE SEQUENCE</scope>
    <source>
        <strain evidence="10">CBS6341</strain>
    </source>
</reference>
<dbReference type="InterPro" id="IPR012762">
    <property type="entry name" value="Ubiq_biosynth_COQ9"/>
</dbReference>
<keyword evidence="6 8" id="KW-0446">Lipid-binding</keyword>
<keyword evidence="7 8" id="KW-0496">Mitochondrion</keyword>
<accession>A0A9P8PHL8</accession>
<comment type="similarity">
    <text evidence="3 8">Belongs to the COQ9 family.</text>
</comment>
<evidence type="ECO:0000256" key="2">
    <source>
        <dbReference type="ARBA" id="ARBA00004749"/>
    </source>
</evidence>
<dbReference type="GO" id="GO:0008289">
    <property type="term" value="F:lipid binding"/>
    <property type="evidence" value="ECO:0007669"/>
    <property type="project" value="UniProtKB-UniRule"/>
</dbReference>
<dbReference type="AlphaFoldDB" id="A0A9P8PHL8"/>
<dbReference type="Gene3D" id="1.10.357.10">
    <property type="entry name" value="Tetracycline Repressor, domain 2"/>
    <property type="match status" value="1"/>
</dbReference>
<comment type="caution">
    <text evidence="10">The sequence shown here is derived from an EMBL/GenBank/DDBJ whole genome shotgun (WGS) entry which is preliminary data.</text>
</comment>
<dbReference type="GO" id="GO:0005743">
    <property type="term" value="C:mitochondrial inner membrane"/>
    <property type="evidence" value="ECO:0007669"/>
    <property type="project" value="TreeGrafter"/>
</dbReference>
<evidence type="ECO:0000256" key="1">
    <source>
        <dbReference type="ARBA" id="ARBA00004173"/>
    </source>
</evidence>
<dbReference type="PANTHER" id="PTHR21427:SF19">
    <property type="entry name" value="UBIQUINONE BIOSYNTHESIS PROTEIN COQ9, MITOCHONDRIAL"/>
    <property type="match status" value="1"/>
</dbReference>
<dbReference type="GO" id="GO:0006744">
    <property type="term" value="P:ubiquinone biosynthetic process"/>
    <property type="evidence" value="ECO:0007669"/>
    <property type="project" value="UniProtKB-UniRule"/>
</dbReference>
<sequence length="251" mass="29411">MLSFSLIKPRLNKIPSITRLGGLSSRMYHSIQHENNLGFDQSNIQYKILNKAIEEYLPTYGFNEISILESSRSLGYNDSIIAIFNDSKSLLQFYLKKQRLKLLSISESLEFQSLQTEIDKIKYLVHKRLELNEPYIKHINQLQSNLLLWENLESSFEELHQLSDDILFYSGDKSNDFDWYLKRANLSKDYVILETFMSQDKSENFNKTWALLDKKFNSEDSWGQAFDNTAEFLKFNAISTWNLIKSQASRG</sequence>
<keyword evidence="4 8" id="KW-0831">Ubiquinone biosynthesis</keyword>
<evidence type="ECO:0000256" key="3">
    <source>
        <dbReference type="ARBA" id="ARBA00010766"/>
    </source>
</evidence>
<proteinExistence type="inferred from homology"/>
<dbReference type="NCBIfam" id="TIGR02396">
    <property type="entry name" value="diverge_rpsU"/>
    <property type="match status" value="1"/>
</dbReference>
<reference evidence="10" key="2">
    <citation type="submission" date="2021-01" db="EMBL/GenBank/DDBJ databases">
        <authorList>
            <person name="Schikora-Tamarit M.A."/>
        </authorList>
    </citation>
    <scope>NUCLEOTIDE SEQUENCE</scope>
    <source>
        <strain evidence="10">CBS6341</strain>
    </source>
</reference>
<comment type="subcellular location">
    <subcellularLocation>
        <location evidence="1 8">Mitochondrion</location>
    </subcellularLocation>
</comment>
<dbReference type="PANTHER" id="PTHR21427">
    <property type="entry name" value="UBIQUINONE BIOSYNTHESIS PROTEIN COQ9, MITOCHONDRIAL"/>
    <property type="match status" value="1"/>
</dbReference>